<dbReference type="SUPFAM" id="SSF56281">
    <property type="entry name" value="Metallo-hydrolase/oxidoreductase"/>
    <property type="match status" value="1"/>
</dbReference>
<dbReference type="Proteomes" id="UP001565200">
    <property type="component" value="Unassembled WGS sequence"/>
</dbReference>
<protein>
    <submittedName>
        <fullName evidence="2">MBL fold metallo-hydrolase</fullName>
    </submittedName>
</protein>
<sequence>MTRRGKYEPNDFPGLFDEEESPLSYGVRTCGELAEKVRLTGGQSSFSLPEVSPLGPIVVKPVPNKIVFMSFGSGSSGNCAYIGDSLSGFLIDAGVEPKQVVQGLAEHNISMDIVKGICITHDHSDHMRYAYTLLKKYRHLRLYCTPRAMNGIMRRHSVSRRLRDYHVSIYKEIPFTLGNFTITAFEVMHDGTDNAGFYVQHDDRAFAIATDLGCISDRADYYMRRADYIMIESNYDLNMLLFGRYPEYLKSRIRNVNGHLDNKMTAEYIARVYTERLKYIFLCHLSQDNNTPEIAIDESRKALEALGLKVGEGRNTPDDNASHVQLVALPRFDCSQLYILRPL</sequence>
<dbReference type="Pfam" id="PF12706">
    <property type="entry name" value="Lactamase_B_2"/>
    <property type="match status" value="1"/>
</dbReference>
<dbReference type="InterPro" id="IPR036866">
    <property type="entry name" value="RibonucZ/Hydroxyglut_hydro"/>
</dbReference>
<proteinExistence type="predicted"/>
<name>A0ABV4CUV6_9BACT</name>
<dbReference type="InterPro" id="IPR052533">
    <property type="entry name" value="WalJ/YycJ-like"/>
</dbReference>
<dbReference type="EMBL" id="JBCLPP010000013">
    <property type="protein sequence ID" value="MEY8245163.1"/>
    <property type="molecule type" value="Genomic_DNA"/>
</dbReference>
<comment type="caution">
    <text evidence="2">The sequence shown here is derived from an EMBL/GenBank/DDBJ whole genome shotgun (WGS) entry which is preliminary data.</text>
</comment>
<feature type="domain" description="Metallo-beta-lactamase" evidence="1">
    <location>
        <begin position="76"/>
        <end position="259"/>
    </location>
</feature>
<dbReference type="Gene3D" id="3.60.15.10">
    <property type="entry name" value="Ribonuclease Z/Hydroxyacylglutathione hydrolase-like"/>
    <property type="match status" value="1"/>
</dbReference>
<organism evidence="2 3">
    <name type="scientific">Heminiphilus faecis</name>
    <dbReference type="NCBI Taxonomy" id="2601703"/>
    <lineage>
        <taxon>Bacteria</taxon>
        <taxon>Pseudomonadati</taxon>
        <taxon>Bacteroidota</taxon>
        <taxon>Bacteroidia</taxon>
        <taxon>Bacteroidales</taxon>
        <taxon>Muribaculaceae</taxon>
        <taxon>Heminiphilus</taxon>
    </lineage>
</organism>
<dbReference type="SMART" id="SM00849">
    <property type="entry name" value="Lactamase_B"/>
    <property type="match status" value="1"/>
</dbReference>
<evidence type="ECO:0000259" key="1">
    <source>
        <dbReference type="SMART" id="SM00849"/>
    </source>
</evidence>
<evidence type="ECO:0000313" key="3">
    <source>
        <dbReference type="Proteomes" id="UP001565200"/>
    </source>
</evidence>
<accession>A0ABV4CUV6</accession>
<keyword evidence="3" id="KW-1185">Reference proteome</keyword>
<evidence type="ECO:0000313" key="2">
    <source>
        <dbReference type="EMBL" id="MEY8245163.1"/>
    </source>
</evidence>
<dbReference type="PANTHER" id="PTHR47619">
    <property type="entry name" value="METALLO-HYDROLASE YYCJ-RELATED"/>
    <property type="match status" value="1"/>
</dbReference>
<reference evidence="2 3" key="1">
    <citation type="submission" date="2024-03" db="EMBL/GenBank/DDBJ databases">
        <title>Mouse gut bacterial collection (mGBC) of GemPharmatech.</title>
        <authorList>
            <person name="He Y."/>
            <person name="Dong L."/>
            <person name="Wu D."/>
            <person name="Gao X."/>
            <person name="Lin Z."/>
        </authorList>
    </citation>
    <scope>NUCLEOTIDE SEQUENCE [LARGE SCALE GENOMIC DNA]</scope>
    <source>
        <strain evidence="2 3">54-13</strain>
    </source>
</reference>
<dbReference type="RefSeq" id="WP_121700045.1">
    <property type="nucleotide sequence ID" value="NZ_JBCLPP010000013.1"/>
</dbReference>
<gene>
    <name evidence="2" type="ORF">AAK873_05970</name>
</gene>
<dbReference type="PANTHER" id="PTHR47619:SF1">
    <property type="entry name" value="EXODEOXYRIBONUCLEASE WALJ"/>
    <property type="match status" value="1"/>
</dbReference>
<dbReference type="InterPro" id="IPR001279">
    <property type="entry name" value="Metallo-B-lactamas"/>
</dbReference>